<gene>
    <name evidence="2" type="ORF">F8144_35270</name>
</gene>
<feature type="region of interest" description="Disordered" evidence="1">
    <location>
        <begin position="1"/>
        <end position="101"/>
    </location>
</feature>
<organism evidence="2 3">
    <name type="scientific">Streptomyces triticiradicis</name>
    <dbReference type="NCBI Taxonomy" id="2651189"/>
    <lineage>
        <taxon>Bacteria</taxon>
        <taxon>Bacillati</taxon>
        <taxon>Actinomycetota</taxon>
        <taxon>Actinomycetes</taxon>
        <taxon>Kitasatosporales</taxon>
        <taxon>Streptomycetaceae</taxon>
        <taxon>Streptomyces</taxon>
    </lineage>
</organism>
<feature type="compositionally biased region" description="Gly residues" evidence="1">
    <location>
        <begin position="59"/>
        <end position="82"/>
    </location>
</feature>
<protein>
    <submittedName>
        <fullName evidence="2">Uncharacterized protein</fullName>
    </submittedName>
</protein>
<name>A0A7J5D874_9ACTN</name>
<evidence type="ECO:0000313" key="2">
    <source>
        <dbReference type="EMBL" id="KAB1979740.1"/>
    </source>
</evidence>
<dbReference type="Proteomes" id="UP000442990">
    <property type="component" value="Unassembled WGS sequence"/>
</dbReference>
<comment type="caution">
    <text evidence="2">The sequence shown here is derived from an EMBL/GenBank/DDBJ whole genome shotgun (WGS) entry which is preliminary data.</text>
</comment>
<feature type="compositionally biased region" description="Basic residues" evidence="1">
    <location>
        <begin position="87"/>
        <end position="101"/>
    </location>
</feature>
<keyword evidence="3" id="KW-1185">Reference proteome</keyword>
<dbReference type="EMBL" id="WBKG01000040">
    <property type="protein sequence ID" value="KAB1979740.1"/>
    <property type="molecule type" value="Genomic_DNA"/>
</dbReference>
<reference evidence="2 3" key="1">
    <citation type="submission" date="2019-09" db="EMBL/GenBank/DDBJ databases">
        <title>Isolation and identification of active actinomycetes.</title>
        <authorList>
            <person name="Yu Z."/>
            <person name="Han C."/>
            <person name="Yu B."/>
        </authorList>
    </citation>
    <scope>NUCLEOTIDE SEQUENCE [LARGE SCALE GENOMIC DNA]</scope>
    <source>
        <strain evidence="2 3">NEAU-H2</strain>
    </source>
</reference>
<feature type="compositionally biased region" description="Basic residues" evidence="1">
    <location>
        <begin position="35"/>
        <end position="46"/>
    </location>
</feature>
<dbReference type="AlphaFoldDB" id="A0A7J5D874"/>
<evidence type="ECO:0000256" key="1">
    <source>
        <dbReference type="SAM" id="MobiDB-lite"/>
    </source>
</evidence>
<accession>A0A7J5D874</accession>
<proteinExistence type="predicted"/>
<evidence type="ECO:0000313" key="3">
    <source>
        <dbReference type="Proteomes" id="UP000442990"/>
    </source>
</evidence>
<sequence length="101" mass="10936">MPAWRSPPRPGRRSSPSRPRADRGSGDPPAELRPYRLRGPRRSRRDRRGEPHPHLGSGRRLGGGLPGAQGRGGRADHGGGPGDRPVRRPRHGRRGRAGVSA</sequence>